<evidence type="ECO:0000313" key="2">
    <source>
        <dbReference type="EMBL" id="KGQ21764.1"/>
    </source>
</evidence>
<gene>
    <name evidence="2" type="ORF">THFILI_07900</name>
</gene>
<dbReference type="Gene3D" id="3.40.50.1820">
    <property type="entry name" value="alpha/beta hydrolase"/>
    <property type="match status" value="1"/>
</dbReference>
<dbReference type="PATRIC" id="fig|276.5.peg.1426"/>
<dbReference type="Proteomes" id="UP000030364">
    <property type="component" value="Unassembled WGS sequence"/>
</dbReference>
<dbReference type="OrthoDB" id="9775557at2"/>
<dbReference type="EMBL" id="JPSL02000039">
    <property type="protein sequence ID" value="KGQ21764.1"/>
    <property type="molecule type" value="Genomic_DNA"/>
</dbReference>
<dbReference type="SUPFAM" id="SSF53474">
    <property type="entry name" value="alpha/beta-Hydrolases"/>
    <property type="match status" value="1"/>
</dbReference>
<dbReference type="Pfam" id="PF00561">
    <property type="entry name" value="Abhydrolase_1"/>
    <property type="match status" value="1"/>
</dbReference>
<dbReference type="STRING" id="276.THFILI_07900"/>
<dbReference type="PANTHER" id="PTHR43433">
    <property type="entry name" value="HYDROLASE, ALPHA/BETA FOLD FAMILY PROTEIN"/>
    <property type="match status" value="1"/>
</dbReference>
<dbReference type="InterPro" id="IPR000639">
    <property type="entry name" value="Epox_hydrolase-like"/>
</dbReference>
<organism evidence="2 3">
    <name type="scientific">Thermus filiformis</name>
    <dbReference type="NCBI Taxonomy" id="276"/>
    <lineage>
        <taxon>Bacteria</taxon>
        <taxon>Thermotogati</taxon>
        <taxon>Deinococcota</taxon>
        <taxon>Deinococci</taxon>
        <taxon>Thermales</taxon>
        <taxon>Thermaceae</taxon>
        <taxon>Thermus</taxon>
    </lineage>
</organism>
<comment type="caution">
    <text evidence="2">The sequence shown here is derived from an EMBL/GenBank/DDBJ whole genome shotgun (WGS) entry which is preliminary data.</text>
</comment>
<evidence type="ECO:0000313" key="3">
    <source>
        <dbReference type="Proteomes" id="UP000030364"/>
    </source>
</evidence>
<dbReference type="AlphaFoldDB" id="A0A0A2X9A4"/>
<evidence type="ECO:0000259" key="1">
    <source>
        <dbReference type="Pfam" id="PF00561"/>
    </source>
</evidence>
<dbReference type="InterPro" id="IPR029058">
    <property type="entry name" value="AB_hydrolase_fold"/>
</dbReference>
<dbReference type="RefSeq" id="WP_038064703.1">
    <property type="nucleotide sequence ID" value="NZ_JPSL02000039.1"/>
</dbReference>
<dbReference type="PRINTS" id="PR00412">
    <property type="entry name" value="EPOXHYDRLASE"/>
</dbReference>
<dbReference type="PANTHER" id="PTHR43433:SF5">
    <property type="entry name" value="AB HYDROLASE-1 DOMAIN-CONTAINING PROTEIN"/>
    <property type="match status" value="1"/>
</dbReference>
<feature type="domain" description="AB hydrolase-1" evidence="1">
    <location>
        <begin position="12"/>
        <end position="239"/>
    </location>
</feature>
<protein>
    <submittedName>
        <fullName evidence="2">Hydrolase</fullName>
    </submittedName>
</protein>
<keyword evidence="2" id="KW-0378">Hydrolase</keyword>
<proteinExistence type="predicted"/>
<dbReference type="InterPro" id="IPR000073">
    <property type="entry name" value="AB_hydrolase_1"/>
</dbReference>
<accession>A0A0A2X9A4</accession>
<reference evidence="2 3" key="1">
    <citation type="journal article" date="2015" name="Genome Announc.">
        <title>Draft Genome Sequence of the Thermophile Thermus filiformis ATCC 43280, Producer of Carotenoid-(Di)glucoside-Branched Fatty Acid (Di)esters and Source of Hyperthermostable Enzymes of Biotechnological Interest.</title>
        <authorList>
            <person name="Mandelli F."/>
            <person name="Oliveira Ramires B."/>
            <person name="Couger M.B."/>
            <person name="Paixao D.A."/>
            <person name="Camilo C.M."/>
            <person name="Polikarpov I."/>
            <person name="Prade R."/>
            <person name="Riano-Pachon D.M."/>
            <person name="Squina F.M."/>
        </authorList>
    </citation>
    <scope>NUCLEOTIDE SEQUENCE [LARGE SCALE GENOMIC DNA]</scope>
    <source>
        <strain evidence="2 3">ATCC 43280</strain>
    </source>
</reference>
<dbReference type="PRINTS" id="PR00111">
    <property type="entry name" value="ABHYDROLASE"/>
</dbReference>
<dbReference type="GO" id="GO:0016787">
    <property type="term" value="F:hydrolase activity"/>
    <property type="evidence" value="ECO:0007669"/>
    <property type="project" value="UniProtKB-KW"/>
</dbReference>
<dbReference type="InterPro" id="IPR050471">
    <property type="entry name" value="AB_hydrolase"/>
</dbReference>
<sequence>MVDRYRLEGAGPPVVLLNGLFQRLEAWEGLLPHLQGFQVLRYDMRGQGPSPVGEEALTPGWHARDLEALLDRLGLDRVHLVGLSNGGVVAQVFALERPERVRSLVLLCTTPHLDTALRAKVEAWLHALEAGGPLLRLRVALAWTFGRGFLNRNPGLLSEEGLRALLAQAPPGENQRRLLQGFLTLEDLRPRLRRLSLRTLVVAGEEDLLFPLPYARELAEALGAELALLPLGHAAPVEDPDRVGQLVRGFLEVRDAV</sequence>
<keyword evidence="3" id="KW-1185">Reference proteome</keyword>
<name>A0A0A2X9A4_THEFI</name>